<feature type="compositionally biased region" description="Pro residues" evidence="1">
    <location>
        <begin position="809"/>
        <end position="828"/>
    </location>
</feature>
<evidence type="ECO:0008006" key="4">
    <source>
        <dbReference type="Google" id="ProtNLM"/>
    </source>
</evidence>
<sequence length="929" mass="103212">MLNLKLRDEFLGSQMPGTAIVLCRSDNTGAAQQDADYILSITYPTADVQTALRAVSSARARRPVVLMGDRGRGKSHIMAVMHHAIQSPERVEAWAREWGSRLGSDVLSGLTLERGFVAISEPVHNHEYPLLWELLFDRHPKGEFYRGKFQQMGQPYPPRSLLEEMFEDQPVALILDEFQKWFDGLSDQPGAEGIKYRTWAENFIQNLSELSKDRSDILILVISVLNNNTEAFRQVHRDGPVLIDFRGPTAKQDRQKLLLYRLFENRENIPSTDIQALSSAYAGERFRLRFSHLSDAERNRIVSEVVGCWPFSPELLELLEDQILMAEAAQETRDLIRILASVFRARGEDVPVITPADFFVDDDACGVQSLLDSIATVGEQERLREVAQRNLETIKTVGAPIPHARELVSALWIRSMSPGRNAGGTRQELQLDITREQPVDDNSFQGELVQLIENSINIHGEESPDGRLRFGLEENPRSKVRACAKNDKLWQPGATSATVGQTVYPGKDIEHIRNTLRHILVPETRQPASRVIVLGPNWRDDPWSDVDDVDKPSQWDRPVLIVVPDPLETNGGNRVAGLGEWLAKHVPAKRNTVRFLLPAEGAKGIYVDEELIFCARCSYLTSIAWRDDLNYRALKEDFDKPLRDSLKKRYDRFAVLRRWDYRNPESCTFDVERIGAQGGEIPSAVEEKLLADLFDPADFQNLVLERAKESCFVGDLLDELSEPPPPNTRDAIPFLGETAIYEEILKVVARGNVVVNVGGTWVGRLPDHTNDEEALRYVRSKAFRSGQEMRQVQLGLPAAVGGTTVTGPGPQPPVSPPPGVTPVGPTPPSGTGGFGGQGGGPVQPPTGGDAVTPPAAGPVQVRRTDAPNTGINLSGYFEKWGIPAGKTLSSAKIKFSNLTVQQLKQVLQRLPSSMRASLEITFTEEEGDA</sequence>
<dbReference type="Pfam" id="PF04465">
    <property type="entry name" value="DUF499"/>
    <property type="match status" value="1"/>
</dbReference>
<protein>
    <recommendedName>
        <fullName evidence="4">DUF499 domain-containing protein</fullName>
    </recommendedName>
</protein>
<dbReference type="EMBL" id="CP003096">
    <property type="protein sequence ID" value="AER66194.1"/>
    <property type="molecule type" value="Genomic_DNA"/>
</dbReference>
<name>G7V7V8_THELD</name>
<dbReference type="HOGENOM" id="CLU_323581_0_0_0"/>
<dbReference type="AlphaFoldDB" id="G7V7V8"/>
<evidence type="ECO:0000313" key="2">
    <source>
        <dbReference type="EMBL" id="AER66194.1"/>
    </source>
</evidence>
<gene>
    <name evidence="2" type="ordered locus">Tlie_0459</name>
</gene>
<feature type="region of interest" description="Disordered" evidence="1">
    <location>
        <begin position="800"/>
        <end position="867"/>
    </location>
</feature>
<dbReference type="KEGG" id="tli:Tlie_0459"/>
<reference evidence="3" key="1">
    <citation type="submission" date="2011-10" db="EMBL/GenBank/DDBJ databases">
        <title>The complete genome of chromosome of Thermovirga lienii DSM 17291.</title>
        <authorList>
            <consortium name="US DOE Joint Genome Institute (JGI-PGF)"/>
            <person name="Lucas S."/>
            <person name="Copeland A."/>
            <person name="Lapidus A."/>
            <person name="Glavina del Rio T."/>
            <person name="Dalin E."/>
            <person name="Tice H."/>
            <person name="Bruce D."/>
            <person name="Goodwin L."/>
            <person name="Pitluck S."/>
            <person name="Peters L."/>
            <person name="Mikhailova N."/>
            <person name="Saunders E."/>
            <person name="Kyrpides N."/>
            <person name="Mavromatis K."/>
            <person name="Ivanova N."/>
            <person name="Last F.I."/>
            <person name="Brettin T."/>
            <person name="Detter J.C."/>
            <person name="Han C."/>
            <person name="Larimer F."/>
            <person name="Land M."/>
            <person name="Hauser L."/>
            <person name="Markowitz V."/>
            <person name="Cheng J.-F."/>
            <person name="Hugenholtz P."/>
            <person name="Woyke T."/>
            <person name="Wu D."/>
            <person name="Spring S."/>
            <person name="Schroeder M."/>
            <person name="Brambilla E.-M."/>
            <person name="Klenk H.-P."/>
            <person name="Eisen J.A."/>
        </authorList>
    </citation>
    <scope>NUCLEOTIDE SEQUENCE [LARGE SCALE GENOMIC DNA]</scope>
    <source>
        <strain evidence="3">ATCC BAA-1197 / DSM 17291 / Cas60314</strain>
    </source>
</reference>
<evidence type="ECO:0000256" key="1">
    <source>
        <dbReference type="SAM" id="MobiDB-lite"/>
    </source>
</evidence>
<dbReference type="eggNOG" id="COG1483">
    <property type="taxonomic scope" value="Bacteria"/>
</dbReference>
<dbReference type="SUPFAM" id="SSF52540">
    <property type="entry name" value="P-loop containing nucleoside triphosphate hydrolases"/>
    <property type="match status" value="1"/>
</dbReference>
<proteinExistence type="predicted"/>
<keyword evidence="3" id="KW-1185">Reference proteome</keyword>
<dbReference type="InterPro" id="IPR007555">
    <property type="entry name" value="DUF499"/>
</dbReference>
<dbReference type="STRING" id="580340.Tlie_0459"/>
<organism evidence="2 3">
    <name type="scientific">Thermovirga lienii (strain ATCC BAA-1197 / DSM 17291 / Cas60314)</name>
    <dbReference type="NCBI Taxonomy" id="580340"/>
    <lineage>
        <taxon>Bacteria</taxon>
        <taxon>Thermotogati</taxon>
        <taxon>Synergistota</taxon>
        <taxon>Synergistia</taxon>
        <taxon>Synergistales</taxon>
        <taxon>Thermovirgaceae</taxon>
        <taxon>Thermovirga</taxon>
    </lineage>
</organism>
<evidence type="ECO:0000313" key="3">
    <source>
        <dbReference type="Proteomes" id="UP000005868"/>
    </source>
</evidence>
<reference evidence="2 3" key="2">
    <citation type="journal article" date="2012" name="Stand. Genomic Sci.">
        <title>Genome sequence of the moderately thermophilic, amino-acid-degrading and sulfur-reducing bacterium Thermovirga lienii type strain (Cas60314(T)).</title>
        <authorList>
            <person name="Goker M."/>
            <person name="Saunders E."/>
            <person name="Lapidus A."/>
            <person name="Nolan M."/>
            <person name="Lucas S."/>
            <person name="Hammon N."/>
            <person name="Deshpande S."/>
            <person name="Cheng J.F."/>
            <person name="Han C."/>
            <person name="Tapia R."/>
            <person name="Goodwin L.A."/>
            <person name="Pitluck S."/>
            <person name="Liolios K."/>
            <person name="Mavromatis K."/>
            <person name="Pagani I."/>
            <person name="Ivanova N."/>
            <person name="Mikhailova N."/>
            <person name="Pati A."/>
            <person name="Chen A."/>
            <person name="Palaniappan K."/>
            <person name="Land M."/>
            <person name="Chang Y.J."/>
            <person name="Jeffries C.D."/>
            <person name="Brambilla E.M."/>
            <person name="Rohde M."/>
            <person name="Spring S."/>
            <person name="Detter J.C."/>
            <person name="Woyke T."/>
            <person name="Bristow J."/>
            <person name="Eisen J.A."/>
            <person name="Markowitz V."/>
            <person name="Hugenholtz P."/>
            <person name="Kyrpides N.C."/>
            <person name="Klenk H.P."/>
        </authorList>
    </citation>
    <scope>NUCLEOTIDE SEQUENCE [LARGE SCALE GENOMIC DNA]</scope>
    <source>
        <strain evidence="3">ATCC BAA-1197 / DSM 17291 / Cas60314</strain>
    </source>
</reference>
<accession>G7V7V8</accession>
<dbReference type="InterPro" id="IPR027417">
    <property type="entry name" value="P-loop_NTPase"/>
</dbReference>
<feature type="compositionally biased region" description="Gly residues" evidence="1">
    <location>
        <begin position="830"/>
        <end position="841"/>
    </location>
</feature>
<dbReference type="Proteomes" id="UP000005868">
    <property type="component" value="Chromosome"/>
</dbReference>
<dbReference type="OrthoDB" id="5409804at2"/>